<name>A0A1M6XFY7_9FLAO</name>
<dbReference type="RefSeq" id="WP_072880382.1">
    <property type="nucleotide sequence ID" value="NZ_FOKU01000004.1"/>
</dbReference>
<sequence length="434" mass="50763">MTLDLGSIDLSSLIRDSITLNNRTNLFLDLRRLFLERIYVALEKNHIEIGQVKMSDSTKLLGGAFTQVSPIKAPNGMLLDIDFCARYGHDFHSLGSINYQFGLFSAYYTLETFRRNESFSLGNFIVPLKTREFDFLVKESDEIKIVGYSADMGPKKRKPFIALVGVHFDHQAVQKVISDLIDQMDDRPILDEVCFSTMSYPMMFTCRKSGKLFTCTCFENHIDWQQDFYRFTPKLEHYDFIKRQIMDIRYKDGICHLCTGTVPQLEYGNSMYHSSFLIKFLPYQYLMNKKRSGSIFSFNESDNKVSENELRARFGFHGIGERWTTETLLFRILDEIFHGTEVVFHYRGKELGGLELDIWIPEYRLGVEYQGIQHFKAIEHWGGTENLERQKRNDQKKKEICKTLGYRLMEFFYDEEITKDLVLGKLRKAGIQIN</sequence>
<dbReference type="Gene3D" id="3.40.960.10">
    <property type="entry name" value="VSR Endonuclease"/>
    <property type="match status" value="1"/>
</dbReference>
<dbReference type="AlphaFoldDB" id="A0A1M6XFY7"/>
<evidence type="ECO:0000313" key="1">
    <source>
        <dbReference type="EMBL" id="SFB95085.1"/>
    </source>
</evidence>
<keyword evidence="4" id="KW-1185">Reference proteome</keyword>
<organism evidence="2 3">
    <name type="scientific">Flagellimonas taeanensis</name>
    <dbReference type="NCBI Taxonomy" id="1005926"/>
    <lineage>
        <taxon>Bacteria</taxon>
        <taxon>Pseudomonadati</taxon>
        <taxon>Bacteroidota</taxon>
        <taxon>Flavobacteriia</taxon>
        <taxon>Flavobacteriales</taxon>
        <taxon>Flavobacteriaceae</taxon>
        <taxon>Flagellimonas</taxon>
    </lineage>
</organism>
<accession>A0A1M6XFY7</accession>
<dbReference type="STRING" id="1055723.SAMN05216293_2564"/>
<gene>
    <name evidence="1" type="ORF">SAMN04487891_10438</name>
    <name evidence="2" type="ORF">SAMN05216293_2564</name>
</gene>
<dbReference type="EMBL" id="FRAT01000006">
    <property type="protein sequence ID" value="SHL04940.1"/>
    <property type="molecule type" value="Genomic_DNA"/>
</dbReference>
<protein>
    <submittedName>
        <fullName evidence="2">Uncharacterized protein</fullName>
    </submittedName>
</protein>
<evidence type="ECO:0000313" key="3">
    <source>
        <dbReference type="Proteomes" id="UP000184031"/>
    </source>
</evidence>
<evidence type="ECO:0000313" key="4">
    <source>
        <dbReference type="Proteomes" id="UP000198940"/>
    </source>
</evidence>
<dbReference type="EMBL" id="FOKU01000004">
    <property type="protein sequence ID" value="SFB95085.1"/>
    <property type="molecule type" value="Genomic_DNA"/>
</dbReference>
<evidence type="ECO:0000313" key="2">
    <source>
        <dbReference type="EMBL" id="SHL04940.1"/>
    </source>
</evidence>
<reference evidence="2 3" key="1">
    <citation type="submission" date="2016-11" db="EMBL/GenBank/DDBJ databases">
        <authorList>
            <person name="Varghese N."/>
            <person name="Submissions S."/>
        </authorList>
    </citation>
    <scope>NUCLEOTIDE SEQUENCE [LARGE SCALE GENOMIC DNA]</scope>
    <source>
        <strain evidence="2 3">CGMCC 1.12174</strain>
        <strain evidence="1 4">DSM 26351</strain>
    </source>
</reference>
<dbReference type="Proteomes" id="UP000198940">
    <property type="component" value="Unassembled WGS sequence"/>
</dbReference>
<dbReference type="Proteomes" id="UP000184031">
    <property type="component" value="Unassembled WGS sequence"/>
</dbReference>
<comment type="caution">
    <text evidence="2">The sequence shown here is derived from an EMBL/GenBank/DDBJ whole genome shotgun (WGS) entry which is preliminary data.</text>
</comment>
<proteinExistence type="predicted"/>
<dbReference type="OrthoDB" id="1272986at2"/>